<dbReference type="EMBL" id="PSNY01000003">
    <property type="protein sequence ID" value="PPE71137.1"/>
    <property type="molecule type" value="Genomic_DNA"/>
</dbReference>
<accession>A0A2S5T8D7</accession>
<dbReference type="Gene3D" id="2.130.10.10">
    <property type="entry name" value="YVTN repeat-like/Quinoprotein amine dehydrogenase"/>
    <property type="match status" value="2"/>
</dbReference>
<dbReference type="SUPFAM" id="SSF50998">
    <property type="entry name" value="Quinoprotein alcohol dehydrogenase-like"/>
    <property type="match status" value="1"/>
</dbReference>
<reference evidence="1 2" key="1">
    <citation type="submission" date="2018-02" db="EMBL/GenBank/DDBJ databases">
        <title>Reclassifiation of [Polyangium] brachysporum DSM 7029 as Guopingzhaonella breviflexa gen. nov., sp. nov., a member of the family Comamonadaceae.</title>
        <authorList>
            <person name="Tang B."/>
        </authorList>
    </citation>
    <scope>NUCLEOTIDE SEQUENCE [LARGE SCALE GENOMIC DNA]</scope>
    <source>
        <strain evidence="1 2">DSM 15344</strain>
    </source>
</reference>
<dbReference type="PROSITE" id="PS50294">
    <property type="entry name" value="WD_REPEATS_REGION"/>
    <property type="match status" value="3"/>
</dbReference>
<dbReference type="Pfam" id="PF00400">
    <property type="entry name" value="WD40"/>
    <property type="match status" value="3"/>
</dbReference>
<protein>
    <submittedName>
        <fullName evidence="1">Uncharacterized protein</fullName>
    </submittedName>
</protein>
<comment type="caution">
    <text evidence="1">The sequence shown here is derived from an EMBL/GenBank/DDBJ whole genome shotgun (WGS) entry which is preliminary data.</text>
</comment>
<organism evidence="1 2">
    <name type="scientific">Caldimonas thermodepolymerans</name>
    <dbReference type="NCBI Taxonomy" id="215580"/>
    <lineage>
        <taxon>Bacteria</taxon>
        <taxon>Pseudomonadati</taxon>
        <taxon>Pseudomonadota</taxon>
        <taxon>Betaproteobacteria</taxon>
        <taxon>Burkholderiales</taxon>
        <taxon>Sphaerotilaceae</taxon>
        <taxon>Caldimonas</taxon>
    </lineage>
</organism>
<keyword evidence="2" id="KW-1185">Reference proteome</keyword>
<dbReference type="Proteomes" id="UP000239406">
    <property type="component" value="Unassembled WGS sequence"/>
</dbReference>
<dbReference type="InterPro" id="IPR019775">
    <property type="entry name" value="WD40_repeat_CS"/>
</dbReference>
<dbReference type="PROSITE" id="PS00678">
    <property type="entry name" value="WD_REPEATS_1"/>
    <property type="match status" value="1"/>
</dbReference>
<dbReference type="InterPro" id="IPR011047">
    <property type="entry name" value="Quinoprotein_ADH-like_sf"/>
</dbReference>
<dbReference type="AlphaFoldDB" id="A0A2S5T8D7"/>
<dbReference type="InterPro" id="IPR011990">
    <property type="entry name" value="TPR-like_helical_dom_sf"/>
</dbReference>
<dbReference type="PROSITE" id="PS50082">
    <property type="entry name" value="WD_REPEATS_2"/>
    <property type="match status" value="3"/>
</dbReference>
<dbReference type="InterPro" id="IPR001680">
    <property type="entry name" value="WD40_rpt"/>
</dbReference>
<dbReference type="InterPro" id="IPR015943">
    <property type="entry name" value="WD40/YVTN_repeat-like_dom_sf"/>
</dbReference>
<proteinExistence type="predicted"/>
<evidence type="ECO:0000313" key="2">
    <source>
        <dbReference type="Proteomes" id="UP000239406"/>
    </source>
</evidence>
<dbReference type="PANTHER" id="PTHR19879">
    <property type="entry name" value="TRANSCRIPTION INITIATION FACTOR TFIID"/>
    <property type="match status" value="1"/>
</dbReference>
<sequence length="440" mass="47506">MSKMPTLLRLLAPAVLSLGLSAPAWAQLPPEIELDRLNTRAAAAIEARDWEGALKALDAMAKLDAALPVNYHYHRARALAELQRYLDAKKALETYLTQQGRQARFYQQALEMLGELEAPAAQQAREVAAREAQEEALRQHREDESRSRALIRHQQGTGAGVAALAFSPDGRLLASGHRHGRLLVWNAERAVRQAEGAVDGAVRSLAPNPVTRHVAVATTKQAGVWTAVDGVELRGSTLAQPTGRVAFSPDGLWMVTGGDDGQVRLWDLAERSYQNLLKFKGPVTALAYSDDGQQLLVAARAGTGSELSVRRTGSWAEAGALLTRGEVADALFSADGSTVYFLDSDSRAVGAWRPRDGKTWRRLATDPKAAANVLARSASLLAVGRAERVELYDLRSGQAVGRLVAPLVTSVQALAFSPDGRTLVSGDQLGMLRWWNVSGF</sequence>
<dbReference type="PANTHER" id="PTHR19879:SF9">
    <property type="entry name" value="TRANSCRIPTION INITIATION FACTOR TFIID SUBUNIT 5"/>
    <property type="match status" value="1"/>
</dbReference>
<name>A0A2S5T8D7_9BURK</name>
<dbReference type="RefSeq" id="WP_104356398.1">
    <property type="nucleotide sequence ID" value="NZ_CP064338.1"/>
</dbReference>
<dbReference type="SMART" id="SM00320">
    <property type="entry name" value="WD40"/>
    <property type="match status" value="4"/>
</dbReference>
<dbReference type="SUPFAM" id="SSF48452">
    <property type="entry name" value="TPR-like"/>
    <property type="match status" value="1"/>
</dbReference>
<gene>
    <name evidence="1" type="ORF">C1702_04035</name>
</gene>
<evidence type="ECO:0000313" key="1">
    <source>
        <dbReference type="EMBL" id="PPE71137.1"/>
    </source>
</evidence>